<dbReference type="InterPro" id="IPR051047">
    <property type="entry name" value="AccD/PCCB"/>
</dbReference>
<protein>
    <submittedName>
        <fullName evidence="3">Acyl-CoA carboxylase</fullName>
    </submittedName>
</protein>
<dbReference type="PROSITE" id="PS50989">
    <property type="entry name" value="COA_CT_CTER"/>
    <property type="match status" value="1"/>
</dbReference>
<dbReference type="EMBL" id="SKBM01000004">
    <property type="protein sequence ID" value="TCZ64801.1"/>
    <property type="molecule type" value="Genomic_DNA"/>
</dbReference>
<keyword evidence="4" id="KW-1185">Reference proteome</keyword>
<dbReference type="OrthoDB" id="9803706at2"/>
<dbReference type="RefSeq" id="WP_132285354.1">
    <property type="nucleotide sequence ID" value="NZ_SKBM01000004.1"/>
</dbReference>
<dbReference type="PANTHER" id="PTHR43842:SF2">
    <property type="entry name" value="PROPIONYL-COA CARBOXYLASE BETA CHAIN, MITOCHONDRIAL"/>
    <property type="match status" value="1"/>
</dbReference>
<dbReference type="SUPFAM" id="SSF52096">
    <property type="entry name" value="ClpP/crotonase"/>
    <property type="match status" value="2"/>
</dbReference>
<evidence type="ECO:0000313" key="3">
    <source>
        <dbReference type="EMBL" id="TCZ64801.1"/>
    </source>
</evidence>
<dbReference type="InterPro" id="IPR029045">
    <property type="entry name" value="ClpP/crotonase-like_dom_sf"/>
</dbReference>
<organism evidence="3 4">
    <name type="scientific">Roseicella aquatilis</name>
    <dbReference type="NCBI Taxonomy" id="2527868"/>
    <lineage>
        <taxon>Bacteria</taxon>
        <taxon>Pseudomonadati</taxon>
        <taxon>Pseudomonadota</taxon>
        <taxon>Alphaproteobacteria</taxon>
        <taxon>Acetobacterales</taxon>
        <taxon>Roseomonadaceae</taxon>
        <taxon>Roseicella</taxon>
    </lineage>
</organism>
<feature type="domain" description="CoA carboxyltransferase C-terminal" evidence="2">
    <location>
        <begin position="264"/>
        <end position="499"/>
    </location>
</feature>
<dbReference type="Gene3D" id="3.90.226.10">
    <property type="entry name" value="2-enoyl-CoA Hydratase, Chain A, domain 1"/>
    <property type="match status" value="2"/>
</dbReference>
<gene>
    <name evidence="3" type="ORF">EXY23_05330</name>
</gene>
<accession>A0A4R4DVU5</accession>
<dbReference type="PANTHER" id="PTHR43842">
    <property type="entry name" value="PROPIONYL-COA CARBOXYLASE BETA CHAIN"/>
    <property type="match status" value="1"/>
</dbReference>
<name>A0A4R4DVU5_9PROT</name>
<evidence type="ECO:0000259" key="2">
    <source>
        <dbReference type="PROSITE" id="PS50989"/>
    </source>
</evidence>
<dbReference type="GO" id="GO:0004658">
    <property type="term" value="F:propionyl-CoA carboxylase activity"/>
    <property type="evidence" value="ECO:0007669"/>
    <property type="project" value="TreeGrafter"/>
</dbReference>
<proteinExistence type="predicted"/>
<dbReference type="Pfam" id="PF01039">
    <property type="entry name" value="Carboxyl_trans"/>
    <property type="match status" value="1"/>
</dbReference>
<dbReference type="PROSITE" id="PS50980">
    <property type="entry name" value="COA_CT_NTER"/>
    <property type="match status" value="1"/>
</dbReference>
<evidence type="ECO:0000259" key="1">
    <source>
        <dbReference type="PROSITE" id="PS50980"/>
    </source>
</evidence>
<dbReference type="GO" id="GO:0009317">
    <property type="term" value="C:acetyl-CoA carboxylase complex"/>
    <property type="evidence" value="ECO:0007669"/>
    <property type="project" value="TreeGrafter"/>
</dbReference>
<dbReference type="AlphaFoldDB" id="A0A4R4DVU5"/>
<dbReference type="InterPro" id="IPR011763">
    <property type="entry name" value="COA_CT_C"/>
</dbReference>
<dbReference type="InterPro" id="IPR011762">
    <property type="entry name" value="COA_CT_N"/>
</dbReference>
<feature type="domain" description="CoA carboxyltransferase N-terminal" evidence="1">
    <location>
        <begin position="1"/>
        <end position="260"/>
    </location>
</feature>
<dbReference type="InterPro" id="IPR034733">
    <property type="entry name" value="AcCoA_carboxyl_beta"/>
</dbReference>
<sequence length="518" mass="53966">MAGRDALRMVEAARAALGDEARGAALARQRGRGKLTARERVAALLDSGSFMEVGGFATAEPDGEAGRRDGPADGVVTGTGRIDGRAVVVVAQDFSVAGGSIGRLGTTKTVHAVETATGRGLPLVMLLDGGGHRIQDGQDARSFAHASPLIRTLARASGWVPLVALMLGPGFAGPTNFAGLSDFVVMVRGLSAMGMAGPALVKAATGEEVSQEELGGAEAQAHRHGLADLAVESEAEALAAARRFLSYLPANARAPLPVLACDDPADRREEALLTLVPESRRKGFDVRLAVAGIADTGSVFELKPRHAGNMVTALARLDGRPVGILANQSLRLGGIIDAAAAEKGARFIAFCDAYGIPLVSLIDVPGFLIGPGAERSGLGRRSARLPFEWAHASVPRISVVLRKGYGLGYIAMAGGRSMGADAAFAWPGAEICAMSIEGSVDVAYRRDYEAAEDPAARRQALIEGIRARTGALRAAEGFGVDDVIDPRDTRARLIEVLRQVEGRQHGSLPPKKRAIPPI</sequence>
<reference evidence="3 4" key="1">
    <citation type="submission" date="2019-03" db="EMBL/GenBank/DDBJ databases">
        <title>Paracraurococcus aquatilis NE82 genome sequence.</title>
        <authorList>
            <person name="Zhao Y."/>
            <person name="Du Z."/>
        </authorList>
    </citation>
    <scope>NUCLEOTIDE SEQUENCE [LARGE SCALE GENOMIC DNA]</scope>
    <source>
        <strain evidence="3 4">NE82</strain>
    </source>
</reference>
<dbReference type="Proteomes" id="UP000295023">
    <property type="component" value="Unassembled WGS sequence"/>
</dbReference>
<evidence type="ECO:0000313" key="4">
    <source>
        <dbReference type="Proteomes" id="UP000295023"/>
    </source>
</evidence>
<comment type="caution">
    <text evidence="3">The sequence shown here is derived from an EMBL/GenBank/DDBJ whole genome shotgun (WGS) entry which is preliminary data.</text>
</comment>